<evidence type="ECO:0000313" key="3">
    <source>
        <dbReference type="Proteomes" id="UP000005272"/>
    </source>
</evidence>
<reference evidence="2 3" key="1">
    <citation type="journal article" date="2012" name="J. Bacteriol.">
        <title>Draft Genome Sequences of the Diarrheagenic Escherichia coli Collection.</title>
        <authorList>
            <person name="Hazen T.H."/>
            <person name="Sahl J.W."/>
            <person name="Redman J.C."/>
            <person name="Morris C.R."/>
            <person name="Daugherty S.C."/>
            <person name="Chibucos M.C."/>
            <person name="Sengamalay N.A."/>
            <person name="Fraser-Liggett C.M."/>
            <person name="Steinsland H."/>
            <person name="Whittam T.S."/>
            <person name="Whittam B."/>
            <person name="Manning S.D."/>
            <person name="Rasko D.A."/>
        </authorList>
    </citation>
    <scope>NUCLEOTIDE SEQUENCE [LARGE SCALE GENOMIC DNA]</scope>
    <source>
        <strain evidence="2 3">DEC2D</strain>
    </source>
</reference>
<evidence type="ECO:0000313" key="2">
    <source>
        <dbReference type="EMBL" id="EHU45776.1"/>
    </source>
</evidence>
<dbReference type="AlphaFoldDB" id="A0A828U7Y1"/>
<feature type="compositionally biased region" description="Polar residues" evidence="1">
    <location>
        <begin position="235"/>
        <end position="244"/>
    </location>
</feature>
<dbReference type="Proteomes" id="UP000005272">
    <property type="component" value="Unassembled WGS sequence"/>
</dbReference>
<gene>
    <name evidence="2" type="ORF">ECDEC2D_2310</name>
</gene>
<sequence length="286" mass="32345">MSPPGRPSVPEVRLPPPGQPHLFLLSVPVGLPGLPHRYLPLDPVDLHFPSDRSLPALPCHLSAPAGLPDQHHLPVPVRRLPRQGRCHRALPYHPSAPEDPRAPVPPLAREVPPRWGFGLRPLPPLSCFVPLTVRFLLTPGLFLLRSLHPWLHYRLHFLPSFLTIQLLLHFVMTHWLFERPQKPRTRTHPLTALLRLHFLPPAGLTPMPPLLKCQHLQRSLLPDWLICRHSSLTSPPLRHSSSPPQRDAPPLPPSVQNGAVPPAGRHPPTWHRENHSAYRVENLHTR</sequence>
<comment type="caution">
    <text evidence="2">The sequence shown here is derived from an EMBL/GenBank/DDBJ whole genome shotgun (WGS) entry which is preliminary data.</text>
</comment>
<feature type="compositionally biased region" description="Basic and acidic residues" evidence="1">
    <location>
        <begin position="270"/>
        <end position="286"/>
    </location>
</feature>
<protein>
    <submittedName>
        <fullName evidence="2">Uncharacterized protein</fullName>
    </submittedName>
</protein>
<dbReference type="EMBL" id="AIFC01000020">
    <property type="protein sequence ID" value="EHU45776.1"/>
    <property type="molecule type" value="Genomic_DNA"/>
</dbReference>
<organism evidence="2 3">
    <name type="scientific">Escherichia coli DEC2D</name>
    <dbReference type="NCBI Taxonomy" id="868141"/>
    <lineage>
        <taxon>Bacteria</taxon>
        <taxon>Pseudomonadati</taxon>
        <taxon>Pseudomonadota</taxon>
        <taxon>Gammaproteobacteria</taxon>
        <taxon>Enterobacterales</taxon>
        <taxon>Enterobacteriaceae</taxon>
        <taxon>Escherichia</taxon>
    </lineage>
</organism>
<proteinExistence type="predicted"/>
<accession>A0A828U7Y1</accession>
<evidence type="ECO:0000256" key="1">
    <source>
        <dbReference type="SAM" id="MobiDB-lite"/>
    </source>
</evidence>
<name>A0A828U7Y1_ECOLX</name>
<feature type="region of interest" description="Disordered" evidence="1">
    <location>
        <begin position="235"/>
        <end position="286"/>
    </location>
</feature>